<feature type="region of interest" description="Disordered" evidence="1">
    <location>
        <begin position="59"/>
        <end position="93"/>
    </location>
</feature>
<protein>
    <submittedName>
        <fullName evidence="2">Uncharacterized protein</fullName>
    </submittedName>
</protein>
<evidence type="ECO:0000256" key="1">
    <source>
        <dbReference type="SAM" id="MobiDB-lite"/>
    </source>
</evidence>
<dbReference type="EMBL" id="AP014809">
    <property type="protein sequence ID" value="BAU93423.1"/>
    <property type="molecule type" value="Genomic_DNA"/>
</dbReference>
<dbReference type="Proteomes" id="UP000218288">
    <property type="component" value="Chromosome"/>
</dbReference>
<reference evidence="2 3" key="1">
    <citation type="journal article" date="2016" name="Genome Announc.">
        <title>Complete Genome Sequence of Methylobacterium populi P-1M, Isolated from Pink-Pigmented Household Biofilm.</title>
        <authorList>
            <person name="Morohoshi T."/>
            <person name="Ikeda T."/>
        </authorList>
    </citation>
    <scope>NUCLEOTIDE SEQUENCE [LARGE SCALE GENOMIC DNA]</scope>
    <source>
        <strain evidence="2 3">P-1M</strain>
    </source>
</reference>
<dbReference type="OrthoDB" id="9970442at2"/>
<organism evidence="2 3">
    <name type="scientific">Methylorubrum populi</name>
    <dbReference type="NCBI Taxonomy" id="223967"/>
    <lineage>
        <taxon>Bacteria</taxon>
        <taxon>Pseudomonadati</taxon>
        <taxon>Pseudomonadota</taxon>
        <taxon>Alphaproteobacteria</taxon>
        <taxon>Hyphomicrobiales</taxon>
        <taxon>Methylobacteriaceae</taxon>
        <taxon>Methylorubrum</taxon>
    </lineage>
</organism>
<proteinExistence type="predicted"/>
<accession>A0A160PL80</accession>
<evidence type="ECO:0000313" key="2">
    <source>
        <dbReference type="EMBL" id="BAU93423.1"/>
    </source>
</evidence>
<evidence type="ECO:0000313" key="3">
    <source>
        <dbReference type="Proteomes" id="UP000218288"/>
    </source>
</evidence>
<gene>
    <name evidence="2" type="ORF">MPPM_4818</name>
</gene>
<name>A0A160PL80_9HYPH</name>
<dbReference type="RefSeq" id="WP_096487154.1">
    <property type="nucleotide sequence ID" value="NZ_AP014809.1"/>
</dbReference>
<dbReference type="AlphaFoldDB" id="A0A160PL80"/>
<sequence>MHPDFQRGEAYGERFDDEIVAALDDGLNGYQAAARIGISRDFVVKRARELGFENAWRQRRRPVSGRDPLRPTKRPGKPSKAAACAYASRPDDHPTRLARSLRRQLLVVDRDGLDPSHGVACLHAAGLTLDEIERFTGVPVPAVIAAVRRHCSLSTFAEVRA</sequence>